<evidence type="ECO:0000313" key="7">
    <source>
        <dbReference type="Proteomes" id="UP000188174"/>
    </source>
</evidence>
<dbReference type="PANTHER" id="PTHR46743">
    <property type="entry name" value="TEICHOIC ACIDS EXPORT ATP-BINDING PROTEIN TAGH"/>
    <property type="match status" value="1"/>
</dbReference>
<dbReference type="PROSITE" id="PS50893">
    <property type="entry name" value="ABC_TRANSPORTER_2"/>
    <property type="match status" value="1"/>
</dbReference>
<proteinExistence type="inferred from homology"/>
<evidence type="ECO:0000313" key="6">
    <source>
        <dbReference type="EMBL" id="AQQ02911.1"/>
    </source>
</evidence>
<evidence type="ECO:0000256" key="4">
    <source>
        <dbReference type="ARBA" id="ARBA00022840"/>
    </source>
</evidence>
<name>A0ABM6HYG7_9HYPH</name>
<evidence type="ECO:0000256" key="1">
    <source>
        <dbReference type="ARBA" id="ARBA00005417"/>
    </source>
</evidence>
<dbReference type="InterPro" id="IPR003593">
    <property type="entry name" value="AAA+_ATPase"/>
</dbReference>
<dbReference type="EMBL" id="CP019630">
    <property type="protein sequence ID" value="AQQ02911.1"/>
    <property type="molecule type" value="Genomic_DNA"/>
</dbReference>
<protein>
    <submittedName>
        <fullName evidence="6">ABC transporter ATP-binding protein</fullName>
    </submittedName>
</protein>
<dbReference type="SUPFAM" id="SSF52540">
    <property type="entry name" value="P-loop containing nucleoside triphosphate hydrolases"/>
    <property type="match status" value="1"/>
</dbReference>
<feature type="domain" description="ABC transporter" evidence="5">
    <location>
        <begin position="2"/>
        <end position="219"/>
    </location>
</feature>
<comment type="similarity">
    <text evidence="1">Belongs to the ABC transporter superfamily.</text>
</comment>
<keyword evidence="4 6" id="KW-0067">ATP-binding</keyword>
<evidence type="ECO:0000256" key="3">
    <source>
        <dbReference type="ARBA" id="ARBA00022741"/>
    </source>
</evidence>
<dbReference type="InterPro" id="IPR017871">
    <property type="entry name" value="ABC_transporter-like_CS"/>
</dbReference>
<dbReference type="Proteomes" id="UP000188174">
    <property type="component" value="Chromosome"/>
</dbReference>
<dbReference type="Gene3D" id="3.40.50.300">
    <property type="entry name" value="P-loop containing nucleotide triphosphate hydrolases"/>
    <property type="match status" value="1"/>
</dbReference>
<keyword evidence="3" id="KW-0547">Nucleotide-binding</keyword>
<dbReference type="PROSITE" id="PS00211">
    <property type="entry name" value="ABC_TRANSPORTER_1"/>
    <property type="match status" value="1"/>
</dbReference>
<dbReference type="SMART" id="SM00382">
    <property type="entry name" value="AAA"/>
    <property type="match status" value="1"/>
</dbReference>
<dbReference type="InterPro" id="IPR003439">
    <property type="entry name" value="ABC_transporter-like_ATP-bd"/>
</dbReference>
<dbReference type="InterPro" id="IPR050683">
    <property type="entry name" value="Bact_Polysacc_Export_ATP-bd"/>
</dbReference>
<keyword evidence="2" id="KW-0813">Transport</keyword>
<dbReference type="InterPro" id="IPR027417">
    <property type="entry name" value="P-loop_NTPase"/>
</dbReference>
<dbReference type="RefSeq" id="WP_077290523.1">
    <property type="nucleotide sequence ID" value="NZ_CP019630.1"/>
</dbReference>
<evidence type="ECO:0000259" key="5">
    <source>
        <dbReference type="PROSITE" id="PS50893"/>
    </source>
</evidence>
<gene>
    <name evidence="6" type="ORF">B0E33_04300</name>
</gene>
<dbReference type="InterPro" id="IPR015860">
    <property type="entry name" value="ABC_transpr_TagH-like"/>
</dbReference>
<evidence type="ECO:0000256" key="2">
    <source>
        <dbReference type="ARBA" id="ARBA00022448"/>
    </source>
</evidence>
<organism evidence="6 7">
    <name type="scientific">Roseibium algicola</name>
    <dbReference type="NCBI Taxonomy" id="2857014"/>
    <lineage>
        <taxon>Bacteria</taxon>
        <taxon>Pseudomonadati</taxon>
        <taxon>Pseudomonadota</taxon>
        <taxon>Alphaproteobacteria</taxon>
        <taxon>Hyphomicrobiales</taxon>
        <taxon>Stappiaceae</taxon>
        <taxon>Roseibium</taxon>
    </lineage>
</organism>
<sequence length="219" mass="24553">MIRLDRLTKRFKLKGEMRYIARDVSFTVPRGNSIGLLGRNGAGKSTLLRLIAGTIKPTSGRIIRLANVSFPLGFQGSFNGSLTGEQNVRFVARIYGHDTEQLVDYVQDFAELGKSYYMPVKSYSSGMKARLAFGVSMGIDFDYYLVDEITAVGDSNFKKKCKRVFEEKLQNSDIIMVSHSNGALKEYCTTGIVLEDGNLTFFNDIDDAINMHNDNMARR</sequence>
<accession>A0ABM6HYG7</accession>
<keyword evidence="7" id="KW-1185">Reference proteome</keyword>
<dbReference type="Pfam" id="PF00005">
    <property type="entry name" value="ABC_tran"/>
    <property type="match status" value="1"/>
</dbReference>
<dbReference type="CDD" id="cd03220">
    <property type="entry name" value="ABC_KpsT_Wzt"/>
    <property type="match status" value="1"/>
</dbReference>
<dbReference type="GO" id="GO:0005524">
    <property type="term" value="F:ATP binding"/>
    <property type="evidence" value="ECO:0007669"/>
    <property type="project" value="UniProtKB-KW"/>
</dbReference>
<dbReference type="PANTHER" id="PTHR46743:SF2">
    <property type="entry name" value="TEICHOIC ACIDS EXPORT ATP-BINDING PROTEIN TAGH"/>
    <property type="match status" value="1"/>
</dbReference>
<reference evidence="6 7" key="1">
    <citation type="submission" date="2017-02" db="EMBL/GenBank/DDBJ databases">
        <authorList>
            <person name="Jeong S."/>
        </authorList>
    </citation>
    <scope>NUCLEOTIDE SEQUENCE [LARGE SCALE GENOMIC DNA]</scope>
    <source>
        <strain evidence="6 7">RMAR6-6</strain>
    </source>
</reference>